<gene>
    <name evidence="1" type="ORF">SNAT2548_LOCUS1438</name>
</gene>
<evidence type="ECO:0000313" key="2">
    <source>
        <dbReference type="Proteomes" id="UP000604046"/>
    </source>
</evidence>
<dbReference type="Proteomes" id="UP000604046">
    <property type="component" value="Unassembled WGS sequence"/>
</dbReference>
<proteinExistence type="predicted"/>
<evidence type="ECO:0000313" key="1">
    <source>
        <dbReference type="EMBL" id="CAE6947246.1"/>
    </source>
</evidence>
<dbReference type="EMBL" id="CAJNDS010000080">
    <property type="protein sequence ID" value="CAE6947246.1"/>
    <property type="molecule type" value="Genomic_DNA"/>
</dbReference>
<organism evidence="1 2">
    <name type="scientific">Symbiodinium natans</name>
    <dbReference type="NCBI Taxonomy" id="878477"/>
    <lineage>
        <taxon>Eukaryota</taxon>
        <taxon>Sar</taxon>
        <taxon>Alveolata</taxon>
        <taxon>Dinophyceae</taxon>
        <taxon>Suessiales</taxon>
        <taxon>Symbiodiniaceae</taxon>
        <taxon>Symbiodinium</taxon>
    </lineage>
</organism>
<comment type="caution">
    <text evidence="1">The sequence shown here is derived from an EMBL/GenBank/DDBJ whole genome shotgun (WGS) entry which is preliminary data.</text>
</comment>
<keyword evidence="2" id="KW-1185">Reference proteome</keyword>
<reference evidence="1" key="1">
    <citation type="submission" date="2021-02" db="EMBL/GenBank/DDBJ databases">
        <authorList>
            <person name="Dougan E. K."/>
            <person name="Rhodes N."/>
            <person name="Thang M."/>
            <person name="Chan C."/>
        </authorList>
    </citation>
    <scope>NUCLEOTIDE SEQUENCE</scope>
</reference>
<dbReference type="AlphaFoldDB" id="A0A812HDK9"/>
<protein>
    <submittedName>
        <fullName evidence="1">Uncharacterized protein</fullName>
    </submittedName>
</protein>
<name>A0A812HDK9_9DINO</name>
<accession>A0A812HDK9</accession>
<sequence length="78" mass="8959">MAGNAAMKKTPLYKDKFVEIYSDHMDKRVEIPSRSGEVSFATDRDLDFTFLDLKVWGMAPNSASGTYVYTYNIYIYIT</sequence>